<organism evidence="1">
    <name type="scientific">Trepomonas sp. PC1</name>
    <dbReference type="NCBI Taxonomy" id="1076344"/>
    <lineage>
        <taxon>Eukaryota</taxon>
        <taxon>Metamonada</taxon>
        <taxon>Diplomonadida</taxon>
        <taxon>Hexamitidae</taxon>
        <taxon>Hexamitinae</taxon>
        <taxon>Trepomonas</taxon>
    </lineage>
</organism>
<dbReference type="GO" id="GO:0045505">
    <property type="term" value="F:dynein intermediate chain binding"/>
    <property type="evidence" value="ECO:0007669"/>
    <property type="project" value="TreeGrafter"/>
</dbReference>
<dbReference type="Gene3D" id="3.30.1140.40">
    <property type="entry name" value="Tctex-1"/>
    <property type="match status" value="1"/>
</dbReference>
<dbReference type="GO" id="GO:0005868">
    <property type="term" value="C:cytoplasmic dynein complex"/>
    <property type="evidence" value="ECO:0007669"/>
    <property type="project" value="TreeGrafter"/>
</dbReference>
<gene>
    <name evidence="1" type="ORF">TPC1_16350</name>
</gene>
<dbReference type="InterPro" id="IPR038586">
    <property type="entry name" value="Tctex-1-like_sf"/>
</dbReference>
<name>A0A146K5G4_9EUKA</name>
<accession>A0A146K5G4</accession>
<dbReference type="InterPro" id="IPR005334">
    <property type="entry name" value="Tctex-1-like"/>
</dbReference>
<dbReference type="PANTHER" id="PTHR21255">
    <property type="entry name" value="T-COMPLEX-ASSOCIATED-TESTIS-EXPRESSED 1/ DYNEIN LIGHT CHAIN"/>
    <property type="match status" value="1"/>
</dbReference>
<dbReference type="GO" id="GO:0007018">
    <property type="term" value="P:microtubule-based movement"/>
    <property type="evidence" value="ECO:0007669"/>
    <property type="project" value="TreeGrafter"/>
</dbReference>
<evidence type="ECO:0000313" key="1">
    <source>
        <dbReference type="EMBL" id="JAP91887.1"/>
    </source>
</evidence>
<dbReference type="AlphaFoldDB" id="A0A146K5G4"/>
<dbReference type="CDD" id="cd21451">
    <property type="entry name" value="DLC-like_TCTEX1D"/>
    <property type="match status" value="1"/>
</dbReference>
<evidence type="ECO:0008006" key="2">
    <source>
        <dbReference type="Google" id="ProtNLM"/>
    </source>
</evidence>
<reference evidence="1" key="1">
    <citation type="submission" date="2015-07" db="EMBL/GenBank/DDBJ databases">
        <title>Adaptation to a free-living lifestyle via gene acquisitions in the diplomonad Trepomonas sp. PC1.</title>
        <authorList>
            <person name="Xu F."/>
            <person name="Jerlstrom-Hultqvist J."/>
            <person name="Kolisko M."/>
            <person name="Simpson A.G.B."/>
            <person name="Roger A.J."/>
            <person name="Svard S.G."/>
            <person name="Andersson J.O."/>
        </authorList>
    </citation>
    <scope>NUCLEOTIDE SEQUENCE</scope>
    <source>
        <strain evidence="1">PC1</strain>
    </source>
</reference>
<dbReference type="PANTHER" id="PTHR21255:SF7">
    <property type="entry name" value="DYNEIN LIGHT CHAIN TCTEX-TYPE PROTEIN 2B"/>
    <property type="match status" value="1"/>
</dbReference>
<protein>
    <recommendedName>
        <fullName evidence="2">Dynein light chain</fullName>
    </recommendedName>
</protein>
<dbReference type="EMBL" id="GDID01004719">
    <property type="protein sequence ID" value="JAP91887.1"/>
    <property type="molecule type" value="Transcribed_RNA"/>
</dbReference>
<sequence length="136" mass="15678">MNDSDQASQLHNPDPVVLFDARRVKAILHDALDRKFVQSQWTYDGNTAITKTKEVAKYVLNQLSDKDRRSEKQDPTYAQLGRYKCICQVYCQQLAGQGTRIATRELWNPSTDNLISETIQGKDFVAVGLFWYIYIE</sequence>
<dbReference type="Pfam" id="PF03645">
    <property type="entry name" value="Tctex-1"/>
    <property type="match status" value="1"/>
</dbReference>
<dbReference type="GO" id="GO:0005737">
    <property type="term" value="C:cytoplasm"/>
    <property type="evidence" value="ECO:0007669"/>
    <property type="project" value="TreeGrafter"/>
</dbReference>
<proteinExistence type="predicted"/>